<reference evidence="1 2" key="1">
    <citation type="submission" date="2019-05" db="EMBL/GenBank/DDBJ databases">
        <authorList>
            <person name="Farhan Ul Haque M."/>
        </authorList>
    </citation>
    <scope>NUCLEOTIDE SEQUENCE [LARGE SCALE GENOMIC DNA]</scope>
    <source>
        <strain evidence="1">2</strain>
    </source>
</reference>
<dbReference type="AlphaFoldDB" id="A0A8B6M6A3"/>
<evidence type="ECO:0000313" key="2">
    <source>
        <dbReference type="Proteomes" id="UP000485880"/>
    </source>
</evidence>
<name>A0A8B6M6A3_METTU</name>
<comment type="caution">
    <text evidence="1">The sequence shown here is derived from an EMBL/GenBank/DDBJ whole genome shotgun (WGS) entry which is preliminary data.</text>
</comment>
<evidence type="ECO:0000313" key="1">
    <source>
        <dbReference type="EMBL" id="VTZ49622.1"/>
    </source>
</evidence>
<organism evidence="1 2">
    <name type="scientific">Methylocella tundrae</name>
    <dbReference type="NCBI Taxonomy" id="227605"/>
    <lineage>
        <taxon>Bacteria</taxon>
        <taxon>Pseudomonadati</taxon>
        <taxon>Pseudomonadota</taxon>
        <taxon>Alphaproteobacteria</taxon>
        <taxon>Hyphomicrobiales</taxon>
        <taxon>Beijerinckiaceae</taxon>
        <taxon>Methylocella</taxon>
    </lineage>
</organism>
<gene>
    <name evidence="1" type="ORF">MPC4_180028</name>
</gene>
<dbReference type="Proteomes" id="UP000485880">
    <property type="component" value="Unassembled WGS sequence"/>
</dbReference>
<accession>A0A8B6M6A3</accession>
<keyword evidence="2" id="KW-1185">Reference proteome</keyword>
<sequence>MELGGRYLGFAERLSLAGSGLTTFTHCVLCEDRWISTLTAALQERKGNPYSVKLAAFE</sequence>
<dbReference type="EMBL" id="CABFMQ020000074">
    <property type="protein sequence ID" value="VTZ49622.1"/>
    <property type="molecule type" value="Genomic_DNA"/>
</dbReference>
<proteinExistence type="predicted"/>
<protein>
    <submittedName>
        <fullName evidence="1">Uncharacterized protein</fullName>
    </submittedName>
</protein>